<gene>
    <name evidence="2" type="ORF">NFRAN_1661</name>
</gene>
<dbReference type="OrthoDB" id="134577at2157"/>
<evidence type="ECO:0000313" key="3">
    <source>
        <dbReference type="Proteomes" id="UP000294299"/>
    </source>
</evidence>
<feature type="domain" description="Glyoxalase/Bleomycin resistance-like N-terminal" evidence="1">
    <location>
        <begin position="5"/>
        <end position="38"/>
    </location>
</feature>
<protein>
    <submittedName>
        <fullName evidence="2">Glyoxalase-like domain protein</fullName>
    </submittedName>
</protein>
<organism evidence="2 3">
    <name type="scientific">Candidatus Nitrosocosmicus franklandianus</name>
    <dbReference type="NCBI Taxonomy" id="1798806"/>
    <lineage>
        <taxon>Archaea</taxon>
        <taxon>Nitrososphaerota</taxon>
        <taxon>Nitrososphaeria</taxon>
        <taxon>Nitrososphaerales</taxon>
        <taxon>Nitrososphaeraceae</taxon>
        <taxon>Candidatus Nitrosocosmicus</taxon>
    </lineage>
</organism>
<name>A0A484I9S7_9ARCH</name>
<accession>A0A484I9S7</accession>
<dbReference type="RefSeq" id="WP_134484111.1">
    <property type="nucleotide sequence ID" value="NZ_LR216287.1"/>
</dbReference>
<dbReference type="InterPro" id="IPR053863">
    <property type="entry name" value="Glyoxy/Ble-like_N"/>
</dbReference>
<proteinExistence type="predicted"/>
<dbReference type="Proteomes" id="UP000294299">
    <property type="component" value="Chromosome NFRAN"/>
</dbReference>
<dbReference type="Pfam" id="PF22677">
    <property type="entry name" value="Ble-like_N"/>
    <property type="match status" value="1"/>
</dbReference>
<dbReference type="InterPro" id="IPR029068">
    <property type="entry name" value="Glyas_Bleomycin-R_OHBP_Dase"/>
</dbReference>
<dbReference type="SUPFAM" id="SSF54593">
    <property type="entry name" value="Glyoxalase/Bleomycin resistance protein/Dihydroxybiphenyl dioxygenase"/>
    <property type="match status" value="1"/>
</dbReference>
<dbReference type="EMBL" id="LR216287">
    <property type="protein sequence ID" value="VFJ13983.1"/>
    <property type="molecule type" value="Genomic_DNA"/>
</dbReference>
<dbReference type="AlphaFoldDB" id="A0A484I9S7"/>
<dbReference type="GeneID" id="39420988"/>
<dbReference type="Gene3D" id="3.10.180.10">
    <property type="entry name" value="2,3-Dihydroxybiphenyl 1,2-Dioxygenase, domain 1"/>
    <property type="match status" value="1"/>
</dbReference>
<dbReference type="KEGG" id="nfn:NFRAN_1661"/>
<evidence type="ECO:0000259" key="1">
    <source>
        <dbReference type="Pfam" id="PF22677"/>
    </source>
</evidence>
<sequence>MPTVQHFEIPADDVERGQRFYKDVFGWNMEKVIDGENTDQDYWMFQTEDEKGNRGSRGMTKR</sequence>
<evidence type="ECO:0000313" key="2">
    <source>
        <dbReference type="EMBL" id="VFJ13983.1"/>
    </source>
</evidence>
<keyword evidence="3" id="KW-1185">Reference proteome</keyword>
<reference evidence="2 3" key="1">
    <citation type="submission" date="2019-02" db="EMBL/GenBank/DDBJ databases">
        <authorList>
            <person name="Lehtovirta-Morley E L."/>
        </authorList>
    </citation>
    <scope>NUCLEOTIDE SEQUENCE [LARGE SCALE GENOMIC DNA]</scope>
    <source>
        <strain evidence="2">NFRAN1</strain>
    </source>
</reference>